<reference evidence="10" key="3">
    <citation type="submission" date="2022-09" db="EMBL/GenBank/DDBJ databases">
        <title>Complete genome sequence of Vulcanisaeta souniana.</title>
        <authorList>
            <person name="Kato S."/>
            <person name="Itoh T."/>
            <person name="Ohkuma M."/>
        </authorList>
    </citation>
    <scope>NUCLEOTIDE SEQUENCE [LARGE SCALE GENOMIC DNA]</scope>
    <source>
        <strain evidence="10">JCM 11219</strain>
    </source>
</reference>
<accession>A0A830EF73</accession>
<feature type="domain" description="NADH-ubiquinone oxidoreductase 51kDa subunit iron-sulphur binding" evidence="6">
    <location>
        <begin position="419"/>
        <end position="464"/>
    </location>
</feature>
<dbReference type="InterPro" id="IPR037207">
    <property type="entry name" value="Nuop51_4Fe4S-bd_sf"/>
</dbReference>
<dbReference type="EMBL" id="BMNM01000001">
    <property type="protein sequence ID" value="GGI70903.1"/>
    <property type="molecule type" value="Genomic_DNA"/>
</dbReference>
<protein>
    <recommendedName>
        <fullName evidence="6">NADH-ubiquinone oxidoreductase 51kDa subunit iron-sulphur binding domain-containing protein</fullName>
    </recommendedName>
</protein>
<evidence type="ECO:0000313" key="9">
    <source>
        <dbReference type="Proteomes" id="UP000657075"/>
    </source>
</evidence>
<dbReference type="GO" id="GO:0051539">
    <property type="term" value="F:4 iron, 4 sulfur cluster binding"/>
    <property type="evidence" value="ECO:0007669"/>
    <property type="project" value="UniProtKB-KW"/>
</dbReference>
<evidence type="ECO:0000256" key="3">
    <source>
        <dbReference type="ARBA" id="ARBA00022723"/>
    </source>
</evidence>
<dbReference type="EMBL" id="AP026830">
    <property type="protein sequence ID" value="BDR91726.1"/>
    <property type="molecule type" value="Genomic_DNA"/>
</dbReference>
<dbReference type="PANTHER" id="PTHR43578:SF3">
    <property type="entry name" value="NADH-QUINONE OXIDOREDUCTASE SUBUNIT F"/>
    <property type="match status" value="1"/>
</dbReference>
<reference evidence="7" key="4">
    <citation type="journal article" date="2023" name="Microbiol. Resour. Announc.">
        <title>Complete Genome Sequence of Vulcanisaeta souniana Strain IC-059, a Hyperthermophilic Archaeon Isolated from Hot Spring Water in Japan.</title>
        <authorList>
            <person name="Kato S."/>
            <person name="Itoh T."/>
            <person name="Wu L."/>
            <person name="Ma J."/>
            <person name="Ohkuma M."/>
        </authorList>
    </citation>
    <scope>NUCLEOTIDE SEQUENCE</scope>
    <source>
        <strain evidence="7">JCM 11219</strain>
    </source>
</reference>
<dbReference type="InterPro" id="IPR036249">
    <property type="entry name" value="Thioredoxin-like_sf"/>
</dbReference>
<evidence type="ECO:0000313" key="7">
    <source>
        <dbReference type="EMBL" id="BDR91726.1"/>
    </source>
</evidence>
<dbReference type="Pfam" id="PF10589">
    <property type="entry name" value="NADH_4Fe-4S"/>
    <property type="match status" value="1"/>
</dbReference>
<dbReference type="PROSITE" id="PS00645">
    <property type="entry name" value="COMPLEX1_51K_2"/>
    <property type="match status" value="1"/>
</dbReference>
<evidence type="ECO:0000313" key="8">
    <source>
        <dbReference type="EMBL" id="GGI70903.1"/>
    </source>
</evidence>
<dbReference type="InterPro" id="IPR001949">
    <property type="entry name" value="NADH-UbQ_OxRdtase_51kDa_CS"/>
</dbReference>
<dbReference type="Proteomes" id="UP001060771">
    <property type="component" value="Chromosome"/>
</dbReference>
<gene>
    <name evidence="8" type="ORF">GCM10007112_04790</name>
    <name evidence="7" type="ORF">Vsou_08190</name>
</gene>
<dbReference type="Gene3D" id="3.40.30.10">
    <property type="entry name" value="Glutaredoxin"/>
    <property type="match status" value="1"/>
</dbReference>
<comment type="similarity">
    <text evidence="1">Belongs to the complex I 51 kDa subunit family.</text>
</comment>
<keyword evidence="3" id="KW-0479">Metal-binding</keyword>
<evidence type="ECO:0000256" key="4">
    <source>
        <dbReference type="ARBA" id="ARBA00023004"/>
    </source>
</evidence>
<dbReference type="PANTHER" id="PTHR43578">
    <property type="entry name" value="NADH-QUINONE OXIDOREDUCTASE SUBUNIT F"/>
    <property type="match status" value="1"/>
</dbReference>
<dbReference type="SUPFAM" id="SSF142019">
    <property type="entry name" value="Nqo1 FMN-binding domain-like"/>
    <property type="match status" value="1"/>
</dbReference>
<keyword evidence="10" id="KW-1185">Reference proteome</keyword>
<dbReference type="SUPFAM" id="SSF52833">
    <property type="entry name" value="Thioredoxin-like"/>
    <property type="match status" value="1"/>
</dbReference>
<dbReference type="InterPro" id="IPR011538">
    <property type="entry name" value="Nuo51_FMN-bd"/>
</dbReference>
<dbReference type="Pfam" id="PF01512">
    <property type="entry name" value="Complex1_51K"/>
    <property type="match status" value="1"/>
</dbReference>
<dbReference type="CDD" id="cd03064">
    <property type="entry name" value="TRX_Fd_NuoE"/>
    <property type="match status" value="1"/>
</dbReference>
<dbReference type="InterPro" id="IPR019575">
    <property type="entry name" value="Nuop51_4Fe4S-bd"/>
</dbReference>
<name>A0A830EF73_9CREN</name>
<dbReference type="AlphaFoldDB" id="A0A830EF73"/>
<organism evidence="8 9">
    <name type="scientific">Vulcanisaeta souniana JCM 11219</name>
    <dbReference type="NCBI Taxonomy" id="1293586"/>
    <lineage>
        <taxon>Archaea</taxon>
        <taxon>Thermoproteota</taxon>
        <taxon>Thermoprotei</taxon>
        <taxon>Thermoproteales</taxon>
        <taxon>Thermoproteaceae</taxon>
        <taxon>Vulcanisaeta</taxon>
    </lineage>
</organism>
<dbReference type="SUPFAM" id="SSF140490">
    <property type="entry name" value="Nqo1C-terminal domain-like"/>
    <property type="match status" value="1"/>
</dbReference>
<evidence type="ECO:0000259" key="6">
    <source>
        <dbReference type="SMART" id="SM00928"/>
    </source>
</evidence>
<keyword evidence="2" id="KW-0004">4Fe-4S</keyword>
<dbReference type="Gene3D" id="1.20.1440.230">
    <property type="entry name" value="NADH-ubiquinone oxidoreductase 51kDa subunit, iron-sulphur binding domain"/>
    <property type="match status" value="1"/>
</dbReference>
<dbReference type="SUPFAM" id="SSF142984">
    <property type="entry name" value="Nqo1 middle domain-like"/>
    <property type="match status" value="1"/>
</dbReference>
<dbReference type="Pfam" id="PF01257">
    <property type="entry name" value="2Fe-2S_thioredx"/>
    <property type="match status" value="1"/>
</dbReference>
<evidence type="ECO:0000256" key="2">
    <source>
        <dbReference type="ARBA" id="ARBA00022485"/>
    </source>
</evidence>
<dbReference type="GO" id="GO:0010181">
    <property type="term" value="F:FMN binding"/>
    <property type="evidence" value="ECO:0007669"/>
    <property type="project" value="InterPro"/>
</dbReference>
<dbReference type="GeneID" id="76206368"/>
<dbReference type="OrthoDB" id="297477at2157"/>
<sequence length="516" mass="57829">MDYRARLREASKEIIERRITSDNELRKIADKYNLPLSTVRTLSTFYFHNHSEVQVCMGLPCLLKGAREVVKELERRGTKYSITYCLGYCDKGPVTRIGDGYYTFINGEFREIEELRSDYVWSQYEPLDKYIARGGYKYFGKFLSEGNKLFILELLIKAGLLGGGALGRFKALADSANRPRYLIVNGHEGEPGGFKDRLIMERNTHQLLEGTLLLSLALNVDEVIIAVNERFRNARAMIERALDELRPFLASRGLINRLPTVTVSLVGSPYIVGEETALINSLEGNRGEPRLRPPDPTEAGLFGKPTAVINVEVVAAAPVLLGNYYEAREITIEKYFCITGDVDKPGLYREKLTIGLNELLAKAGAKEENVKAIFIGGVSSGLVHSSKIRVRLMPEETRKLGVFLGPGVIIALSNYRCIVDVMLEVERFFSHESCGRCEPCRLGTKELVEVLEKTSMGKASEEDLRWAETVARIMMETSLCGLGMSAGKVFLDALTQFRDEFEEHVKGVCRAGVHFR</sequence>
<dbReference type="Gene3D" id="3.40.50.11540">
    <property type="entry name" value="NADH-ubiquinone oxidoreductase 51kDa subunit"/>
    <property type="match status" value="1"/>
</dbReference>
<reference evidence="8" key="2">
    <citation type="submission" date="2020-09" db="EMBL/GenBank/DDBJ databases">
        <authorList>
            <person name="Sun Q."/>
            <person name="Ohkuma M."/>
        </authorList>
    </citation>
    <scope>NUCLEOTIDE SEQUENCE</scope>
    <source>
        <strain evidence="8">JCM 11219</strain>
    </source>
</reference>
<dbReference type="Gene3D" id="3.10.20.600">
    <property type="match status" value="1"/>
</dbReference>
<keyword evidence="5" id="KW-0411">Iron-sulfur</keyword>
<keyword evidence="4" id="KW-0408">Iron</keyword>
<dbReference type="SMART" id="SM00928">
    <property type="entry name" value="NADH_4Fe-4S"/>
    <property type="match status" value="1"/>
</dbReference>
<evidence type="ECO:0000313" key="10">
    <source>
        <dbReference type="Proteomes" id="UP001060771"/>
    </source>
</evidence>
<dbReference type="Proteomes" id="UP000657075">
    <property type="component" value="Unassembled WGS sequence"/>
</dbReference>
<evidence type="ECO:0000256" key="1">
    <source>
        <dbReference type="ARBA" id="ARBA00007523"/>
    </source>
</evidence>
<dbReference type="GO" id="GO:0046872">
    <property type="term" value="F:metal ion binding"/>
    <property type="evidence" value="ECO:0007669"/>
    <property type="project" value="UniProtKB-KW"/>
</dbReference>
<proteinExistence type="inferred from homology"/>
<dbReference type="GO" id="GO:0008137">
    <property type="term" value="F:NADH dehydrogenase (ubiquinone) activity"/>
    <property type="evidence" value="ECO:0007669"/>
    <property type="project" value="InterPro"/>
</dbReference>
<dbReference type="InterPro" id="IPR042128">
    <property type="entry name" value="NuoE_dom"/>
</dbReference>
<dbReference type="InterPro" id="IPR037225">
    <property type="entry name" value="Nuo51_FMN-bd_sf"/>
</dbReference>
<reference evidence="8" key="1">
    <citation type="journal article" date="2014" name="Int. J. Syst. Evol. Microbiol.">
        <title>Complete genome sequence of Corynebacterium casei LMG S-19264T (=DSM 44701T), isolated from a smear-ripened cheese.</title>
        <authorList>
            <consortium name="US DOE Joint Genome Institute (JGI-PGF)"/>
            <person name="Walter F."/>
            <person name="Albersmeier A."/>
            <person name="Kalinowski J."/>
            <person name="Ruckert C."/>
        </authorList>
    </citation>
    <scope>NUCLEOTIDE SEQUENCE</scope>
    <source>
        <strain evidence="8">JCM 11219</strain>
    </source>
</reference>
<dbReference type="RefSeq" id="WP_188602513.1">
    <property type="nucleotide sequence ID" value="NZ_AP026830.1"/>
</dbReference>
<evidence type="ECO:0000256" key="5">
    <source>
        <dbReference type="ARBA" id="ARBA00023014"/>
    </source>
</evidence>